<dbReference type="InterPro" id="IPR038765">
    <property type="entry name" value="Papain-like_cys_pep_sf"/>
</dbReference>
<evidence type="ECO:0000313" key="8">
    <source>
        <dbReference type="EMBL" id="MFD0686870.1"/>
    </source>
</evidence>
<name>A0ABW2XMJ0_9ACTN</name>
<dbReference type="SUPFAM" id="SSF54001">
    <property type="entry name" value="Cysteine proteinases"/>
    <property type="match status" value="1"/>
</dbReference>
<dbReference type="RefSeq" id="WP_242619499.1">
    <property type="nucleotide sequence ID" value="NZ_CAACUY010000127.1"/>
</dbReference>
<sequence length="351" mass="37293">MANEIIGASGRTRDRRGARAGRGTPRKLAATACLAMATSFAFPPVVAHAAAPKPSAAEVRKKLTKLNEQVDQAVEKYNKLNEQLKIAKRKLDAAKKSSKGEETAFEQQRSKIAQMAADAYKNGDSTDVTGFVGSKDPQSVLDQAAVFSHLSQERSSQLTQFLATAQRLRREQAQAQASYDDVAGKAKELRDKKKELDKQVNEQKKLLKKLGVKTPSSSGGSGGGTGGTYTGPASGSARKALDFAYAQLGKPYSYGAAGPSSYDCSGLTMSAWNAAGVSITRTTNSQYAATKRVAKSNLQPGDLVFFNSLGHVGLYVGGGKMIHAPHTGDVVKIVDITSGYYLSNYYGAGRP</sequence>
<comment type="caution">
    <text evidence="8">The sequence shown here is derived from an EMBL/GenBank/DDBJ whole genome shotgun (WGS) entry which is preliminary data.</text>
</comment>
<accession>A0ABW2XMJ0</accession>
<reference evidence="9" key="1">
    <citation type="journal article" date="2019" name="Int. J. Syst. Evol. Microbiol.">
        <title>The Global Catalogue of Microorganisms (GCM) 10K type strain sequencing project: providing services to taxonomists for standard genome sequencing and annotation.</title>
        <authorList>
            <consortium name="The Broad Institute Genomics Platform"/>
            <consortium name="The Broad Institute Genome Sequencing Center for Infectious Disease"/>
            <person name="Wu L."/>
            <person name="Ma J."/>
        </authorList>
    </citation>
    <scope>NUCLEOTIDE SEQUENCE [LARGE SCALE GENOMIC DNA]</scope>
    <source>
        <strain evidence="9">JCM 9371</strain>
    </source>
</reference>
<keyword evidence="9" id="KW-1185">Reference proteome</keyword>
<evidence type="ECO:0000256" key="1">
    <source>
        <dbReference type="ARBA" id="ARBA00007074"/>
    </source>
</evidence>
<evidence type="ECO:0000313" key="9">
    <source>
        <dbReference type="Proteomes" id="UP001597063"/>
    </source>
</evidence>
<evidence type="ECO:0000259" key="7">
    <source>
        <dbReference type="PROSITE" id="PS51935"/>
    </source>
</evidence>
<dbReference type="PANTHER" id="PTHR47359">
    <property type="entry name" value="PEPTIDOGLYCAN DL-ENDOPEPTIDASE CWLO"/>
    <property type="match status" value="1"/>
</dbReference>
<dbReference type="Gene3D" id="6.10.250.3150">
    <property type="match status" value="1"/>
</dbReference>
<evidence type="ECO:0000256" key="4">
    <source>
        <dbReference type="ARBA" id="ARBA00022807"/>
    </source>
</evidence>
<dbReference type="EMBL" id="JBHTGP010000011">
    <property type="protein sequence ID" value="MFD0686870.1"/>
    <property type="molecule type" value="Genomic_DNA"/>
</dbReference>
<feature type="compositionally biased region" description="Gly residues" evidence="6">
    <location>
        <begin position="219"/>
        <end position="229"/>
    </location>
</feature>
<organism evidence="8 9">
    <name type="scientific">Actinomadura fibrosa</name>
    <dbReference type="NCBI Taxonomy" id="111802"/>
    <lineage>
        <taxon>Bacteria</taxon>
        <taxon>Bacillati</taxon>
        <taxon>Actinomycetota</taxon>
        <taxon>Actinomycetes</taxon>
        <taxon>Streptosporangiales</taxon>
        <taxon>Thermomonosporaceae</taxon>
        <taxon>Actinomadura</taxon>
    </lineage>
</organism>
<dbReference type="InterPro" id="IPR051794">
    <property type="entry name" value="PG_Endopeptidase_C40"/>
</dbReference>
<feature type="region of interest" description="Disordered" evidence="6">
    <location>
        <begin position="1"/>
        <end position="25"/>
    </location>
</feature>
<feature type="coiled-coil region" evidence="5">
    <location>
        <begin position="56"/>
        <end position="97"/>
    </location>
</feature>
<dbReference type="Pfam" id="PF00877">
    <property type="entry name" value="NLPC_P60"/>
    <property type="match status" value="1"/>
</dbReference>
<dbReference type="PROSITE" id="PS51935">
    <property type="entry name" value="NLPC_P60"/>
    <property type="match status" value="1"/>
</dbReference>
<keyword evidence="5" id="KW-0175">Coiled coil</keyword>
<feature type="domain" description="NlpC/P60" evidence="7">
    <location>
        <begin position="234"/>
        <end position="351"/>
    </location>
</feature>
<comment type="similarity">
    <text evidence="1">Belongs to the peptidase C40 family.</text>
</comment>
<keyword evidence="3" id="KW-0378">Hydrolase</keyword>
<feature type="region of interest" description="Disordered" evidence="6">
    <location>
        <begin position="206"/>
        <end position="230"/>
    </location>
</feature>
<proteinExistence type="inferred from homology"/>
<dbReference type="Proteomes" id="UP001597063">
    <property type="component" value="Unassembled WGS sequence"/>
</dbReference>
<protein>
    <submittedName>
        <fullName evidence="8">NlpC/P60 family protein</fullName>
    </submittedName>
</protein>
<keyword evidence="2" id="KW-0645">Protease</keyword>
<gene>
    <name evidence="8" type="ORF">ACFQZM_20390</name>
</gene>
<evidence type="ECO:0000256" key="6">
    <source>
        <dbReference type="SAM" id="MobiDB-lite"/>
    </source>
</evidence>
<dbReference type="Gene3D" id="3.90.1720.10">
    <property type="entry name" value="endopeptidase domain like (from Nostoc punctiforme)"/>
    <property type="match status" value="1"/>
</dbReference>
<evidence type="ECO:0000256" key="2">
    <source>
        <dbReference type="ARBA" id="ARBA00022670"/>
    </source>
</evidence>
<dbReference type="PANTHER" id="PTHR47359:SF3">
    <property type="entry name" value="NLP_P60 DOMAIN-CONTAINING PROTEIN-RELATED"/>
    <property type="match status" value="1"/>
</dbReference>
<evidence type="ECO:0000256" key="5">
    <source>
        <dbReference type="SAM" id="Coils"/>
    </source>
</evidence>
<evidence type="ECO:0000256" key="3">
    <source>
        <dbReference type="ARBA" id="ARBA00022801"/>
    </source>
</evidence>
<dbReference type="InterPro" id="IPR000064">
    <property type="entry name" value="NLP_P60_dom"/>
</dbReference>
<keyword evidence="4" id="KW-0788">Thiol protease</keyword>